<dbReference type="PANTHER" id="PTHR23359">
    <property type="entry name" value="NUCLEOTIDE KINASE"/>
    <property type="match status" value="1"/>
</dbReference>
<dbReference type="GO" id="GO:0005524">
    <property type="term" value="F:ATP binding"/>
    <property type="evidence" value="ECO:0007669"/>
    <property type="project" value="InterPro"/>
</dbReference>
<organism evidence="8">
    <name type="scientific">Haemonchus placei</name>
    <name type="common">Barber's pole worm</name>
    <dbReference type="NCBI Taxonomy" id="6290"/>
    <lineage>
        <taxon>Eukaryota</taxon>
        <taxon>Metazoa</taxon>
        <taxon>Ecdysozoa</taxon>
        <taxon>Nematoda</taxon>
        <taxon>Chromadorea</taxon>
        <taxon>Rhabditida</taxon>
        <taxon>Rhabditina</taxon>
        <taxon>Rhabditomorpha</taxon>
        <taxon>Strongyloidea</taxon>
        <taxon>Trichostrongylidae</taxon>
        <taxon>Haemonchus</taxon>
    </lineage>
</organism>
<proteinExistence type="inferred from homology"/>
<dbReference type="CDD" id="cd01428">
    <property type="entry name" value="ADK"/>
    <property type="match status" value="1"/>
</dbReference>
<dbReference type="Pfam" id="PF05191">
    <property type="entry name" value="ADK_lid"/>
    <property type="match status" value="1"/>
</dbReference>
<evidence type="ECO:0000313" key="8">
    <source>
        <dbReference type="WBParaSite" id="HPLM_0000507201-mRNA-1"/>
    </source>
</evidence>
<dbReference type="OMA" id="KLDMVIN"/>
<name>A0A0N4W558_HAEPC</name>
<evidence type="ECO:0000313" key="6">
    <source>
        <dbReference type="EMBL" id="VDO24794.1"/>
    </source>
</evidence>
<keyword evidence="1 4" id="KW-0808">Transferase</keyword>
<reference evidence="8" key="1">
    <citation type="submission" date="2017-02" db="UniProtKB">
        <authorList>
            <consortium name="WormBaseParasite"/>
        </authorList>
    </citation>
    <scope>IDENTIFICATION</scope>
</reference>
<protein>
    <submittedName>
        <fullName evidence="8">ADK_lid domain-containing protein</fullName>
    </submittedName>
</protein>
<keyword evidence="3 4" id="KW-0418">Kinase</keyword>
<dbReference type="EMBL" id="UZAF01016285">
    <property type="protein sequence ID" value="VDO24794.1"/>
    <property type="molecule type" value="Genomic_DNA"/>
</dbReference>
<gene>
    <name evidence="6" type="ORF">HPLM_LOCUS5064</name>
</gene>
<feature type="domain" description="Adenylate kinase active site lid" evidence="5">
    <location>
        <begin position="122"/>
        <end position="157"/>
    </location>
</feature>
<dbReference type="HAMAP" id="MF_00235">
    <property type="entry name" value="Adenylate_kinase_Adk"/>
    <property type="match status" value="1"/>
</dbReference>
<evidence type="ECO:0000256" key="2">
    <source>
        <dbReference type="ARBA" id="ARBA00022741"/>
    </source>
</evidence>
<dbReference type="InterPro" id="IPR027417">
    <property type="entry name" value="P-loop_NTPase"/>
</dbReference>
<dbReference type="Proteomes" id="UP000268014">
    <property type="component" value="Unassembled WGS sequence"/>
</dbReference>
<evidence type="ECO:0000256" key="1">
    <source>
        <dbReference type="ARBA" id="ARBA00022679"/>
    </source>
</evidence>
<keyword evidence="2" id="KW-0547">Nucleotide-binding</keyword>
<keyword evidence="7" id="KW-1185">Reference proteome</keyword>
<comment type="similarity">
    <text evidence="4">Belongs to the adenylate kinase family.</text>
</comment>
<dbReference type="OrthoDB" id="439792at2759"/>
<evidence type="ECO:0000256" key="4">
    <source>
        <dbReference type="RuleBase" id="RU003330"/>
    </source>
</evidence>
<sequence>MVRVLLSGAAGCGKNTIAMMLLDKFKYFGYFSAGDIIRDHIQRGTEFGRRVASFVHNGELIPDSIVDPFLLGEVRRAGSKLILNGFPRSMCQVTLLEKVAPLDLVVELKVPKEILIERLSKRLVHPGSGRTYNLDYNPPKVEGKDDITGEPLIKRDDDAIETVRHRLELHEQTENRVFDYYRTRGVGVEVCGETSSALFQAVSRIIDDLLKKRSSG</sequence>
<dbReference type="SUPFAM" id="SSF52540">
    <property type="entry name" value="P-loop containing nucleoside triphosphate hydrolases"/>
    <property type="match status" value="1"/>
</dbReference>
<dbReference type="Gene3D" id="3.40.50.300">
    <property type="entry name" value="P-loop containing nucleotide triphosphate hydrolases"/>
    <property type="match status" value="1"/>
</dbReference>
<dbReference type="GO" id="GO:0004017">
    <property type="term" value="F:AMP kinase activity"/>
    <property type="evidence" value="ECO:0007669"/>
    <property type="project" value="InterPro"/>
</dbReference>
<evidence type="ECO:0000259" key="5">
    <source>
        <dbReference type="Pfam" id="PF05191"/>
    </source>
</evidence>
<dbReference type="AlphaFoldDB" id="A0A0N4W558"/>
<dbReference type="Pfam" id="PF00406">
    <property type="entry name" value="ADK"/>
    <property type="match status" value="1"/>
</dbReference>
<dbReference type="InterPro" id="IPR007862">
    <property type="entry name" value="Adenylate_kinase_lid-dom"/>
</dbReference>
<dbReference type="InterPro" id="IPR000850">
    <property type="entry name" value="Adenylat/UMP-CMP_kin"/>
</dbReference>
<dbReference type="STRING" id="6290.A0A0N4W558"/>
<evidence type="ECO:0000256" key="3">
    <source>
        <dbReference type="ARBA" id="ARBA00022777"/>
    </source>
</evidence>
<dbReference type="WBParaSite" id="HPLM_0000507201-mRNA-1">
    <property type="protein sequence ID" value="HPLM_0000507201-mRNA-1"/>
    <property type="gene ID" value="HPLM_0000507201"/>
</dbReference>
<evidence type="ECO:0000313" key="7">
    <source>
        <dbReference type="Proteomes" id="UP000268014"/>
    </source>
</evidence>
<accession>A0A0N4W558</accession>
<reference evidence="6 7" key="2">
    <citation type="submission" date="2018-11" db="EMBL/GenBank/DDBJ databases">
        <authorList>
            <consortium name="Pathogen Informatics"/>
        </authorList>
    </citation>
    <scope>NUCLEOTIDE SEQUENCE [LARGE SCALE GENOMIC DNA]</scope>
    <source>
        <strain evidence="6 7">MHpl1</strain>
    </source>
</reference>
<dbReference type="PRINTS" id="PR00094">
    <property type="entry name" value="ADENYLTKNASE"/>
</dbReference>